<organism evidence="2 3">
    <name type="scientific">Polarella glacialis</name>
    <name type="common">Dinoflagellate</name>
    <dbReference type="NCBI Taxonomy" id="89957"/>
    <lineage>
        <taxon>Eukaryota</taxon>
        <taxon>Sar</taxon>
        <taxon>Alveolata</taxon>
        <taxon>Dinophyceae</taxon>
        <taxon>Suessiales</taxon>
        <taxon>Suessiaceae</taxon>
        <taxon>Polarella</taxon>
    </lineage>
</organism>
<dbReference type="EMBL" id="CAJNNV010030070">
    <property type="protein sequence ID" value="CAE8631229.1"/>
    <property type="molecule type" value="Genomic_DNA"/>
</dbReference>
<dbReference type="Proteomes" id="UP000654075">
    <property type="component" value="Unassembled WGS sequence"/>
</dbReference>
<evidence type="ECO:0000313" key="2">
    <source>
        <dbReference type="EMBL" id="CAE8631229.1"/>
    </source>
</evidence>
<accession>A0A813H0R5</accession>
<feature type="compositionally biased region" description="Basic and acidic residues" evidence="1">
    <location>
        <begin position="1"/>
        <end position="12"/>
    </location>
</feature>
<comment type="caution">
    <text evidence="2">The sequence shown here is derived from an EMBL/GenBank/DDBJ whole genome shotgun (WGS) entry which is preliminary data.</text>
</comment>
<gene>
    <name evidence="2" type="ORF">PGLA1383_LOCUS47362</name>
</gene>
<name>A0A813H0R5_POLGL</name>
<keyword evidence="3" id="KW-1185">Reference proteome</keyword>
<sequence>MPPRIDNLEPKAVKGKRLLKKNDTDKDVKKSIHDNLKDMSTAELHGTTDTDGMTCYQRLAAQKRKHRDDPANHPIGSTFYKELRQTFQSEEHPANRLKATDHKEPIDDALLKAMMLYKKNSANRGPLNSFIAHAQMVNQHELVGILQYFIQLSPGTSAEQFRFCYTILQFLARIDAPNKFPDEIVVVKGHVNQVLLAAWGKQQGKALNRRSFLEVRSDVWPLVLPKDDTECIMAHEGPWADVQSSLVQVTMSSRLGAELFGLCCSQVLAENVDKVVSAGIATLFENPITKIRFENSKRKVLEQLAQSPLNGLPEKRTIELQYRGTCFPSRITCLGDQVEQMYDVALKSHAAGHGLIPALFCEAELVDKPSAVKLAVDDCLLRGCRAARESANSGLEGEEGKDGIAIAKYLTKFERRFVTLDVLWKVDQQWITSMVGEAGEKKLQEKCLAALPGEGVKISLASAIQQVRLLNATSLCRFCSVSAQAAVQNVLDTLGLMLAGKPPNIGINATPFLKLVLCRLQFFVRFGSGASEVSGKLAAEAHFANLHRQSAGALSIADIEPLVIFHWLLSAEQQELAHNLCTDVLVAARATILVGSEAAAASSSSTGSSKEKVVKKKPGHKSELDSAMEMFG</sequence>
<reference evidence="2" key="1">
    <citation type="submission" date="2021-02" db="EMBL/GenBank/DDBJ databases">
        <authorList>
            <person name="Dougan E. K."/>
            <person name="Rhodes N."/>
            <person name="Thang M."/>
            <person name="Chan C."/>
        </authorList>
    </citation>
    <scope>NUCLEOTIDE SEQUENCE</scope>
</reference>
<feature type="compositionally biased region" description="Basic and acidic residues" evidence="1">
    <location>
        <begin position="20"/>
        <end position="32"/>
    </location>
</feature>
<protein>
    <submittedName>
        <fullName evidence="2">Uncharacterized protein</fullName>
    </submittedName>
</protein>
<proteinExistence type="predicted"/>
<evidence type="ECO:0000313" key="3">
    <source>
        <dbReference type="Proteomes" id="UP000654075"/>
    </source>
</evidence>
<feature type="region of interest" description="Disordered" evidence="1">
    <location>
        <begin position="602"/>
        <end position="632"/>
    </location>
</feature>
<dbReference type="AlphaFoldDB" id="A0A813H0R5"/>
<evidence type="ECO:0000256" key="1">
    <source>
        <dbReference type="SAM" id="MobiDB-lite"/>
    </source>
</evidence>
<feature type="region of interest" description="Disordered" evidence="1">
    <location>
        <begin position="1"/>
        <end position="32"/>
    </location>
</feature>